<name>A0A9N8VP07_9GLOM</name>
<dbReference type="Pfam" id="PF12251">
    <property type="entry name" value="SNAPC3"/>
    <property type="match status" value="1"/>
</dbReference>
<comment type="caution">
    <text evidence="8">The sequence shown here is derived from an EMBL/GenBank/DDBJ whole genome shotgun (WGS) entry which is preliminary data.</text>
</comment>
<evidence type="ECO:0000256" key="7">
    <source>
        <dbReference type="SAM" id="MobiDB-lite"/>
    </source>
</evidence>
<feature type="region of interest" description="Disordered" evidence="7">
    <location>
        <begin position="86"/>
        <end position="107"/>
    </location>
</feature>
<feature type="compositionally biased region" description="Polar residues" evidence="7">
    <location>
        <begin position="289"/>
        <end position="305"/>
    </location>
</feature>
<evidence type="ECO:0000256" key="2">
    <source>
        <dbReference type="ARBA" id="ARBA00010410"/>
    </source>
</evidence>
<comment type="similarity">
    <text evidence="2">Belongs to the SNAPC3/SRD2 family.</text>
</comment>
<reference evidence="8" key="1">
    <citation type="submission" date="2021-06" db="EMBL/GenBank/DDBJ databases">
        <authorList>
            <person name="Kallberg Y."/>
            <person name="Tangrot J."/>
            <person name="Rosling A."/>
        </authorList>
    </citation>
    <scope>NUCLEOTIDE SEQUENCE</scope>
    <source>
        <strain evidence="8">IA702</strain>
    </source>
</reference>
<gene>
    <name evidence="8" type="ORF">POCULU_LOCUS602</name>
</gene>
<evidence type="ECO:0000256" key="1">
    <source>
        <dbReference type="ARBA" id="ARBA00004123"/>
    </source>
</evidence>
<keyword evidence="3" id="KW-0805">Transcription regulation</keyword>
<dbReference type="GO" id="GO:0005634">
    <property type="term" value="C:nucleus"/>
    <property type="evidence" value="ECO:0007669"/>
    <property type="project" value="UniProtKB-SubCell"/>
</dbReference>
<dbReference type="InterPro" id="IPR022042">
    <property type="entry name" value="snRNA-activating_su3"/>
</dbReference>
<organism evidence="8 9">
    <name type="scientific">Paraglomus occultum</name>
    <dbReference type="NCBI Taxonomy" id="144539"/>
    <lineage>
        <taxon>Eukaryota</taxon>
        <taxon>Fungi</taxon>
        <taxon>Fungi incertae sedis</taxon>
        <taxon>Mucoromycota</taxon>
        <taxon>Glomeromycotina</taxon>
        <taxon>Glomeromycetes</taxon>
        <taxon>Paraglomerales</taxon>
        <taxon>Paraglomeraceae</taxon>
        <taxon>Paraglomus</taxon>
    </lineage>
</organism>
<evidence type="ECO:0000256" key="6">
    <source>
        <dbReference type="ARBA" id="ARBA00023242"/>
    </source>
</evidence>
<dbReference type="GO" id="GO:0001046">
    <property type="term" value="F:core promoter sequence-specific DNA binding"/>
    <property type="evidence" value="ECO:0007669"/>
    <property type="project" value="TreeGrafter"/>
</dbReference>
<dbReference type="GO" id="GO:0000978">
    <property type="term" value="F:RNA polymerase II cis-regulatory region sequence-specific DNA binding"/>
    <property type="evidence" value="ECO:0007669"/>
    <property type="project" value="TreeGrafter"/>
</dbReference>
<feature type="compositionally biased region" description="Low complexity" evidence="7">
    <location>
        <begin position="38"/>
        <end position="50"/>
    </location>
</feature>
<feature type="region of interest" description="Disordered" evidence="7">
    <location>
        <begin position="289"/>
        <end position="337"/>
    </location>
</feature>
<dbReference type="GO" id="GO:0003681">
    <property type="term" value="F:bent DNA binding"/>
    <property type="evidence" value="ECO:0007669"/>
    <property type="project" value="TreeGrafter"/>
</dbReference>
<proteinExistence type="inferred from homology"/>
<evidence type="ECO:0000313" key="8">
    <source>
        <dbReference type="EMBL" id="CAG8461828.1"/>
    </source>
</evidence>
<protein>
    <submittedName>
        <fullName evidence="8">2186_t:CDS:1</fullName>
    </submittedName>
</protein>
<evidence type="ECO:0000256" key="5">
    <source>
        <dbReference type="ARBA" id="ARBA00023163"/>
    </source>
</evidence>
<dbReference type="GO" id="GO:0019185">
    <property type="term" value="C:snRNA-activating protein complex"/>
    <property type="evidence" value="ECO:0007669"/>
    <property type="project" value="TreeGrafter"/>
</dbReference>
<dbReference type="EMBL" id="CAJVPJ010000033">
    <property type="protein sequence ID" value="CAG8461828.1"/>
    <property type="molecule type" value="Genomic_DNA"/>
</dbReference>
<feature type="compositionally biased region" description="Polar residues" evidence="7">
    <location>
        <begin position="1"/>
        <end position="21"/>
    </location>
</feature>
<sequence length="610" mass="67971">MNSTTISPDTSPTFSSRESSTPPNPHSDYHSPDHIPKSPRSPSPSSYLSSLPLPTDPSLISLTQPTKLISVSEFLENCMRTLEAETEISAEEGSMGKTGGRGTERDGYDLRERREVHVGNTIVSGNQEDRCSVQEHLKTSTSFFADATLFYLLREHHSLHDDDVGQSGQSEDQMANNTTLSSIGSLRKRLRDGGGEREGNERRKEKKLKRIPPAIAVVTGGMRSENNLGSMSTNESASTSVCVPTAATTNISTFSPTMLGQSRAIAYANSSTSLGSLVLPPLNSTADSNTNVGEEGTVSTPTNVGNRVADDRRGMTVNNSTNGAITTITSGPTRPKPTSLELQFWEMAGMLDNSILASLKEENRVKLEKKRPDLNFVSTEKARISTHQTSPITKPEVVLSAAFYDHHSPASRMQEFLVLGSQPLAALKDAFYCLKDFYSAETEKSASSYFLIENTFYNDLRDEGLQDYSKIIIDWLSRQSEETKAKLGPYRSKTMHETKFDELTIRLNQPYLFCHRGNCQHALIFRDLRLLHDGDEQDYNAYPKAVFRCKISRSKCRMCLQRPAQFTTLNDYLSGECPAYFCETCYNQFHYDENGTLLYDSFQVFPYVHE</sequence>
<keyword evidence="9" id="KW-1185">Reference proteome</keyword>
<evidence type="ECO:0000256" key="3">
    <source>
        <dbReference type="ARBA" id="ARBA00023015"/>
    </source>
</evidence>
<dbReference type="PANTHER" id="PTHR13421:SF16">
    <property type="entry name" value="SNRNA-ACTIVATING PROTEIN COMPLEX SUBUNIT 3"/>
    <property type="match status" value="1"/>
</dbReference>
<dbReference type="PANTHER" id="PTHR13421">
    <property type="entry name" value="SNRNA-ACTIVATING PROTEIN COMPLEX SUBUNIT 3"/>
    <property type="match status" value="1"/>
</dbReference>
<keyword evidence="5" id="KW-0804">Transcription</keyword>
<dbReference type="OrthoDB" id="3437960at2759"/>
<feature type="compositionally biased region" description="Polar residues" evidence="7">
    <location>
        <begin position="316"/>
        <end position="332"/>
    </location>
</feature>
<keyword evidence="6" id="KW-0539">Nucleus</keyword>
<evidence type="ECO:0000313" key="9">
    <source>
        <dbReference type="Proteomes" id="UP000789572"/>
    </source>
</evidence>
<feature type="compositionally biased region" description="Polar residues" evidence="7">
    <location>
        <begin position="166"/>
        <end position="184"/>
    </location>
</feature>
<feature type="compositionally biased region" description="Basic and acidic residues" evidence="7">
    <location>
        <begin position="191"/>
        <end position="203"/>
    </location>
</feature>
<feature type="region of interest" description="Disordered" evidence="7">
    <location>
        <begin position="161"/>
        <end position="209"/>
    </location>
</feature>
<dbReference type="GO" id="GO:0042796">
    <property type="term" value="P:snRNA transcription by RNA polymerase III"/>
    <property type="evidence" value="ECO:0007669"/>
    <property type="project" value="TreeGrafter"/>
</dbReference>
<dbReference type="GO" id="GO:0042795">
    <property type="term" value="P:snRNA transcription by RNA polymerase II"/>
    <property type="evidence" value="ECO:0007669"/>
    <property type="project" value="TreeGrafter"/>
</dbReference>
<feature type="region of interest" description="Disordered" evidence="7">
    <location>
        <begin position="1"/>
        <end position="50"/>
    </location>
</feature>
<dbReference type="GO" id="GO:0001006">
    <property type="term" value="F:RNA polymerase III type 3 promoter sequence-specific DNA binding"/>
    <property type="evidence" value="ECO:0007669"/>
    <property type="project" value="TreeGrafter"/>
</dbReference>
<dbReference type="AlphaFoldDB" id="A0A9N8VP07"/>
<comment type="subcellular location">
    <subcellularLocation>
        <location evidence="1">Nucleus</location>
    </subcellularLocation>
</comment>
<evidence type="ECO:0000256" key="4">
    <source>
        <dbReference type="ARBA" id="ARBA00023125"/>
    </source>
</evidence>
<dbReference type="Proteomes" id="UP000789572">
    <property type="component" value="Unassembled WGS sequence"/>
</dbReference>
<accession>A0A9N8VP07</accession>
<keyword evidence="4" id="KW-0238">DNA-binding</keyword>
<feature type="compositionally biased region" description="Basic and acidic residues" evidence="7">
    <location>
        <begin position="27"/>
        <end position="36"/>
    </location>
</feature>